<dbReference type="HOGENOM" id="CLU_1149529_0_0_1"/>
<dbReference type="OrthoDB" id="5231159at2759"/>
<accession>A0A074WN66</accession>
<dbReference type="RefSeq" id="XP_013426987.1">
    <property type="nucleotide sequence ID" value="XM_013571533.1"/>
</dbReference>
<evidence type="ECO:0000313" key="1">
    <source>
        <dbReference type="EMBL" id="KEQ73029.1"/>
    </source>
</evidence>
<gene>
    <name evidence="1" type="ORF">M436DRAFT_47158</name>
</gene>
<proteinExistence type="predicted"/>
<dbReference type="AlphaFoldDB" id="A0A074WN66"/>
<keyword evidence="2" id="KW-1185">Reference proteome</keyword>
<dbReference type="Proteomes" id="UP000027730">
    <property type="component" value="Unassembled WGS sequence"/>
</dbReference>
<dbReference type="GeneID" id="25410659"/>
<protein>
    <recommendedName>
        <fullName evidence="3">MYND-type zinc finger protein samB</fullName>
    </recommendedName>
</protein>
<evidence type="ECO:0008006" key="3">
    <source>
        <dbReference type="Google" id="ProtNLM"/>
    </source>
</evidence>
<dbReference type="STRING" id="1043004.A0A074WN66"/>
<sequence length="242" mass="27234">SGLFENDADTHVIHNFTQELDFKEQEVTNFLYLENATALHYRKKLDAGMIDTLLKKRLPIDDATVFVGQGDKTTMWTWPPRRCPGYQLCLLGAAVMRFGCVIRPDFRQALEGLHTRVGFSRNAQVRLRHALNIYVDGTPYNFRNKSRPIGLDSDDAFGDHIWGDISECMIDLGDDIEPAVKMFSRLVFGPLLKCAAAGDNEHPQNACGNCGKKKAADGSPCRPCSDCGQRLYCSRKWYDSHV</sequence>
<dbReference type="EMBL" id="KL584710">
    <property type="protein sequence ID" value="KEQ73029.1"/>
    <property type="molecule type" value="Genomic_DNA"/>
</dbReference>
<feature type="non-terminal residue" evidence="1">
    <location>
        <position position="1"/>
    </location>
</feature>
<reference evidence="1 2" key="1">
    <citation type="journal article" date="2014" name="BMC Genomics">
        <title>Genome sequencing of four Aureobasidium pullulans varieties: biotechnological potential, stress tolerance, and description of new species.</title>
        <authorList>
            <person name="Gostin Ar C."/>
            <person name="Ohm R.A."/>
            <person name="Kogej T."/>
            <person name="Sonjak S."/>
            <person name="Turk M."/>
            <person name="Zajc J."/>
            <person name="Zalar P."/>
            <person name="Grube M."/>
            <person name="Sun H."/>
            <person name="Han J."/>
            <person name="Sharma A."/>
            <person name="Chiniquy J."/>
            <person name="Ngan C.Y."/>
            <person name="Lipzen A."/>
            <person name="Barry K."/>
            <person name="Grigoriev I.V."/>
            <person name="Gunde-Cimerman N."/>
        </authorList>
    </citation>
    <scope>NUCLEOTIDE SEQUENCE [LARGE SCALE GENOMIC DNA]</scope>
    <source>
        <strain evidence="1 2">CBS 147.97</strain>
    </source>
</reference>
<name>A0A074WN66_9PEZI</name>
<evidence type="ECO:0000313" key="2">
    <source>
        <dbReference type="Proteomes" id="UP000027730"/>
    </source>
</evidence>
<organism evidence="1 2">
    <name type="scientific">Aureobasidium namibiae CBS 147.97</name>
    <dbReference type="NCBI Taxonomy" id="1043004"/>
    <lineage>
        <taxon>Eukaryota</taxon>
        <taxon>Fungi</taxon>
        <taxon>Dikarya</taxon>
        <taxon>Ascomycota</taxon>
        <taxon>Pezizomycotina</taxon>
        <taxon>Dothideomycetes</taxon>
        <taxon>Dothideomycetidae</taxon>
        <taxon>Dothideales</taxon>
        <taxon>Saccotheciaceae</taxon>
        <taxon>Aureobasidium</taxon>
    </lineage>
</organism>